<accession>A0A4Z0HU05</accession>
<dbReference type="AlphaFoldDB" id="A0A4Z0HU05"/>
<organism evidence="6 7">
    <name type="scientific">Mycolicibacterium peregrinum</name>
    <name type="common">Mycobacterium peregrinum</name>
    <dbReference type="NCBI Taxonomy" id="43304"/>
    <lineage>
        <taxon>Bacteria</taxon>
        <taxon>Bacillati</taxon>
        <taxon>Actinomycetota</taxon>
        <taxon>Actinomycetes</taxon>
        <taxon>Mycobacteriales</taxon>
        <taxon>Mycobacteriaceae</taxon>
        <taxon>Mycolicibacterium</taxon>
    </lineage>
</organism>
<proteinExistence type="predicted"/>
<comment type="subcellular location">
    <subcellularLocation>
        <location evidence="1">Cell membrane</location>
        <topology evidence="1">Multi-pass membrane protein</topology>
    </subcellularLocation>
</comment>
<dbReference type="PROSITE" id="PS50850">
    <property type="entry name" value="MFS"/>
    <property type="match status" value="1"/>
</dbReference>
<sequence length="543" mass="57031">MSDTLVESGQDIDPGLAYLSIRKRYWLLAVACMDVSIVIASMVALNAALPDIARQTAATQAQLTWVIDGYTLVLACLLLPAGAIGDRYGRRGALLTGLAVFVLASAAPLLFDDPVHLIISRAVAGAGAAFIMPATLSLLTAAFPKSERNKAVGIWAGVVGSGAIVGFLVTGGLLHFWGWQSIFATFVIAGVGLFILTCTVPSSRDEHSAPVDWTGAVLIGAGVAVFVLGVVEAPIRGWTHPAVWGCMAGGVALAAAFTLVQLKIRHPLLDVRLFGKPDFATGAVGVTFLFFVNFGYFYVSMQYIQLVMGYSPIQTAIALCPLAIPLLILSATTHLYLPRLGLRTCVFVGLLVISAGLLSMRWLQIDSSYPQYAWPLLIISIGIGLCTAPTTSAIMGAVPDEKQGVASAVNDTTREVGAALGIAVAGSILAAQYQNHLGPKLTGLPAEVREPILSSLAEALAVAGQLGPQGAAVAELAKRAFLDATNSALLVMAVVLAVAAAFVGIWAPGRDGEQLRVIRRLRSPGTPQPDDRSWQWSRAGRGW</sequence>
<dbReference type="GO" id="GO:0022857">
    <property type="term" value="F:transmembrane transporter activity"/>
    <property type="evidence" value="ECO:0007669"/>
    <property type="project" value="InterPro"/>
</dbReference>
<dbReference type="Gene3D" id="1.20.1250.20">
    <property type="entry name" value="MFS general substrate transporter like domains"/>
    <property type="match status" value="1"/>
</dbReference>
<dbReference type="RefSeq" id="WP_135359439.1">
    <property type="nucleotide sequence ID" value="NZ_JBLVUT010000001.1"/>
</dbReference>
<dbReference type="PRINTS" id="PR01036">
    <property type="entry name" value="TCRTETB"/>
</dbReference>
<name>A0A4Z0HU05_MYCPR</name>
<keyword evidence="2" id="KW-0812">Transmembrane</keyword>
<dbReference type="PANTHER" id="PTHR42718">
    <property type="entry name" value="MAJOR FACILITATOR SUPERFAMILY MULTIDRUG TRANSPORTER MFSC"/>
    <property type="match status" value="1"/>
</dbReference>
<dbReference type="InterPro" id="IPR011701">
    <property type="entry name" value="MFS"/>
</dbReference>
<evidence type="ECO:0000256" key="4">
    <source>
        <dbReference type="ARBA" id="ARBA00023136"/>
    </source>
</evidence>
<comment type="caution">
    <text evidence="6">The sequence shown here is derived from an EMBL/GenBank/DDBJ whole genome shotgun (WGS) entry which is preliminary data.</text>
</comment>
<keyword evidence="7" id="KW-1185">Reference proteome</keyword>
<evidence type="ECO:0000256" key="1">
    <source>
        <dbReference type="ARBA" id="ARBA00004651"/>
    </source>
</evidence>
<dbReference type="GO" id="GO:0005886">
    <property type="term" value="C:plasma membrane"/>
    <property type="evidence" value="ECO:0007669"/>
    <property type="project" value="UniProtKB-SubCell"/>
</dbReference>
<evidence type="ECO:0000259" key="5">
    <source>
        <dbReference type="PROSITE" id="PS50850"/>
    </source>
</evidence>
<dbReference type="InterPro" id="IPR020846">
    <property type="entry name" value="MFS_dom"/>
</dbReference>
<dbReference type="Proteomes" id="UP000297792">
    <property type="component" value="Unassembled WGS sequence"/>
</dbReference>
<dbReference type="Pfam" id="PF07690">
    <property type="entry name" value="MFS_1"/>
    <property type="match status" value="1"/>
</dbReference>
<keyword evidence="3" id="KW-1133">Transmembrane helix</keyword>
<dbReference type="InterPro" id="IPR036259">
    <property type="entry name" value="MFS_trans_sf"/>
</dbReference>
<gene>
    <name evidence="6" type="ORF">EJD98_04100</name>
</gene>
<feature type="domain" description="Major facilitator superfamily (MFS) profile" evidence="5">
    <location>
        <begin position="27"/>
        <end position="511"/>
    </location>
</feature>
<dbReference type="EMBL" id="RWKA01000002">
    <property type="protein sequence ID" value="TGB47051.1"/>
    <property type="molecule type" value="Genomic_DNA"/>
</dbReference>
<keyword evidence="4" id="KW-0472">Membrane</keyword>
<evidence type="ECO:0000313" key="7">
    <source>
        <dbReference type="Proteomes" id="UP000297792"/>
    </source>
</evidence>
<dbReference type="SUPFAM" id="SSF103473">
    <property type="entry name" value="MFS general substrate transporter"/>
    <property type="match status" value="1"/>
</dbReference>
<protein>
    <submittedName>
        <fullName evidence="6">MFS transporter</fullName>
    </submittedName>
</protein>
<dbReference type="CDD" id="cd17321">
    <property type="entry name" value="MFS_MMR_MDR_like"/>
    <property type="match status" value="1"/>
</dbReference>
<evidence type="ECO:0000313" key="6">
    <source>
        <dbReference type="EMBL" id="TGB47051.1"/>
    </source>
</evidence>
<evidence type="ECO:0000256" key="2">
    <source>
        <dbReference type="ARBA" id="ARBA00022692"/>
    </source>
</evidence>
<dbReference type="Gene3D" id="1.20.1720.10">
    <property type="entry name" value="Multidrug resistance protein D"/>
    <property type="match status" value="1"/>
</dbReference>
<reference evidence="6 7" key="1">
    <citation type="submission" date="2018-12" db="EMBL/GenBank/DDBJ databases">
        <title>Draft genome sequences of Mycolicibacterium peregrinum isolated from a pig with lymphadenitis and from soil on the same Japanese pig farm.</title>
        <authorList>
            <person name="Komatsu T."/>
            <person name="Ohya K."/>
            <person name="Sawai K."/>
            <person name="Odoi J.O."/>
            <person name="Otsu K."/>
            <person name="Ota A."/>
            <person name="Ito T."/>
            <person name="Kawai M."/>
            <person name="Maruyama F."/>
        </authorList>
    </citation>
    <scope>NUCLEOTIDE SEQUENCE [LARGE SCALE GENOMIC DNA]</scope>
    <source>
        <strain evidence="6 7">138</strain>
    </source>
</reference>
<dbReference type="PANTHER" id="PTHR42718:SF42">
    <property type="entry name" value="EXPORT PROTEIN"/>
    <property type="match status" value="1"/>
</dbReference>
<evidence type="ECO:0000256" key="3">
    <source>
        <dbReference type="ARBA" id="ARBA00022989"/>
    </source>
</evidence>